<evidence type="ECO:0008006" key="3">
    <source>
        <dbReference type="Google" id="ProtNLM"/>
    </source>
</evidence>
<evidence type="ECO:0000313" key="2">
    <source>
        <dbReference type="Proteomes" id="UP001144323"/>
    </source>
</evidence>
<dbReference type="RefSeq" id="WP_281803972.1">
    <property type="nucleotide sequence ID" value="NZ_BSEC01000001.1"/>
</dbReference>
<dbReference type="EMBL" id="BSEC01000001">
    <property type="protein sequence ID" value="GLI93939.1"/>
    <property type="molecule type" value="Genomic_DNA"/>
</dbReference>
<dbReference type="Proteomes" id="UP001144323">
    <property type="component" value="Unassembled WGS sequence"/>
</dbReference>
<reference evidence="1" key="1">
    <citation type="journal article" date="2023" name="Int. J. Syst. Evol. Microbiol.">
        <title>Methylocystis iwaonis sp. nov., a type II methane-oxidizing bacterium from surface soil of a rice paddy field in Japan, and emended description of the genus Methylocystis (ex Whittenbury et al. 1970) Bowman et al. 1993.</title>
        <authorList>
            <person name="Kaise H."/>
            <person name="Sawadogo J.B."/>
            <person name="Alam M.S."/>
            <person name="Ueno C."/>
            <person name="Dianou D."/>
            <person name="Shinjo R."/>
            <person name="Asakawa S."/>
        </authorList>
    </citation>
    <scope>NUCLEOTIDE SEQUENCE</scope>
    <source>
        <strain evidence="1">LMG27198</strain>
    </source>
</reference>
<comment type="caution">
    <text evidence="1">The sequence shown here is derived from an EMBL/GenBank/DDBJ whole genome shotgun (WGS) entry which is preliminary data.</text>
</comment>
<accession>A0A9W6LT25</accession>
<sequence>MANAEARSRLGIAPRLLRRERAAAYLDVSPTSFDKLVKEGKLPKPKRLDGFRWWDRVDLDASAESLPYEGDGAPDDSWND</sequence>
<organism evidence="1 2">
    <name type="scientific">Methylocystis echinoides</name>
    <dbReference type="NCBI Taxonomy" id="29468"/>
    <lineage>
        <taxon>Bacteria</taxon>
        <taxon>Pseudomonadati</taxon>
        <taxon>Pseudomonadota</taxon>
        <taxon>Alphaproteobacteria</taxon>
        <taxon>Hyphomicrobiales</taxon>
        <taxon>Methylocystaceae</taxon>
        <taxon>Methylocystis</taxon>
    </lineage>
</organism>
<name>A0A9W6LT25_9HYPH</name>
<protein>
    <recommendedName>
        <fullName evidence="3">Helix-turn-helix domain-containing protein</fullName>
    </recommendedName>
</protein>
<dbReference type="AlphaFoldDB" id="A0A9W6LT25"/>
<proteinExistence type="predicted"/>
<gene>
    <name evidence="1" type="ORF">LMG27198_29310</name>
</gene>
<evidence type="ECO:0000313" key="1">
    <source>
        <dbReference type="EMBL" id="GLI93939.1"/>
    </source>
</evidence>
<keyword evidence="2" id="KW-1185">Reference proteome</keyword>